<dbReference type="STRING" id="1218108.GCA_000382425_00871"/>
<gene>
    <name evidence="3" type="ORF">EB1_34970</name>
</gene>
<protein>
    <recommendedName>
        <fullName evidence="2">HTH cro/C1-type domain-containing protein</fullName>
    </recommendedName>
</protein>
<dbReference type="PANTHER" id="PTHR46558:SF4">
    <property type="entry name" value="DNA-BIDING PHAGE PROTEIN"/>
    <property type="match status" value="1"/>
</dbReference>
<evidence type="ECO:0000313" key="3">
    <source>
        <dbReference type="EMBL" id="GEM53707.1"/>
    </source>
</evidence>
<dbReference type="PANTHER" id="PTHR46558">
    <property type="entry name" value="TRACRIPTIONAL REGULATORY PROTEIN-RELATED-RELATED"/>
    <property type="match status" value="1"/>
</dbReference>
<dbReference type="InterPro" id="IPR010982">
    <property type="entry name" value="Lambda_DNA-bd_dom_sf"/>
</dbReference>
<dbReference type="EMBL" id="BJXC01000043">
    <property type="protein sequence ID" value="GEM53707.1"/>
    <property type="molecule type" value="Genomic_DNA"/>
</dbReference>
<organism evidence="3 4">
    <name type="scientific">Empedobacter brevis NBRC 14943 = ATCC 43319</name>
    <dbReference type="NCBI Taxonomy" id="1218108"/>
    <lineage>
        <taxon>Bacteria</taxon>
        <taxon>Pseudomonadati</taxon>
        <taxon>Bacteroidota</taxon>
        <taxon>Flavobacteriia</taxon>
        <taxon>Flavobacteriales</taxon>
        <taxon>Weeksellaceae</taxon>
        <taxon>Empedobacter</taxon>
    </lineage>
</organism>
<dbReference type="SMART" id="SM00530">
    <property type="entry name" value="HTH_XRE"/>
    <property type="match status" value="1"/>
</dbReference>
<dbReference type="Gene3D" id="1.10.260.40">
    <property type="entry name" value="lambda repressor-like DNA-binding domains"/>
    <property type="match status" value="1"/>
</dbReference>
<dbReference type="GO" id="GO:0003677">
    <property type="term" value="F:DNA binding"/>
    <property type="evidence" value="ECO:0007669"/>
    <property type="project" value="UniProtKB-KW"/>
</dbReference>
<evidence type="ECO:0000313" key="4">
    <source>
        <dbReference type="Proteomes" id="UP000321245"/>
    </source>
</evidence>
<dbReference type="SUPFAM" id="SSF47413">
    <property type="entry name" value="lambda repressor-like DNA-binding domains"/>
    <property type="match status" value="1"/>
</dbReference>
<proteinExistence type="predicted"/>
<accession>A0A511NLY3</accession>
<evidence type="ECO:0000256" key="1">
    <source>
        <dbReference type="ARBA" id="ARBA00023125"/>
    </source>
</evidence>
<feature type="domain" description="HTH cro/C1-type" evidence="2">
    <location>
        <begin position="10"/>
        <end position="65"/>
    </location>
</feature>
<reference evidence="3 4" key="1">
    <citation type="submission" date="2019-07" db="EMBL/GenBank/DDBJ databases">
        <title>Whole genome shotgun sequence of Empedobacter brevis NBRC 14943.</title>
        <authorList>
            <person name="Hosoyama A."/>
            <person name="Uohara A."/>
            <person name="Ohji S."/>
            <person name="Ichikawa N."/>
        </authorList>
    </citation>
    <scope>NUCLEOTIDE SEQUENCE [LARGE SCALE GENOMIC DNA]</scope>
    <source>
        <strain evidence="3 4">NBRC 14943</strain>
    </source>
</reference>
<keyword evidence="1" id="KW-0238">DNA-binding</keyword>
<dbReference type="CDD" id="cd00093">
    <property type="entry name" value="HTH_XRE"/>
    <property type="match status" value="1"/>
</dbReference>
<dbReference type="PROSITE" id="PS50943">
    <property type="entry name" value="HTH_CROC1"/>
    <property type="match status" value="1"/>
</dbReference>
<evidence type="ECO:0000259" key="2">
    <source>
        <dbReference type="PROSITE" id="PS50943"/>
    </source>
</evidence>
<dbReference type="OrthoDB" id="959032at2"/>
<keyword evidence="4" id="KW-1185">Reference proteome</keyword>
<sequence>MNTNDFGLKIKALRDSTNTSQEDLAYALNISQSKLSKIESGKVKKIDFILMNEICNYFSVNIEDMIYKRPKEIIWNISKYISIISYFDYINIL</sequence>
<dbReference type="GeneID" id="84651645"/>
<dbReference type="Proteomes" id="UP000321245">
    <property type="component" value="Unassembled WGS sequence"/>
</dbReference>
<dbReference type="AlphaFoldDB" id="A0A511NLY3"/>
<name>A0A511NLY3_9FLAO</name>
<comment type="caution">
    <text evidence="3">The sequence shown here is derived from an EMBL/GenBank/DDBJ whole genome shotgun (WGS) entry which is preliminary data.</text>
</comment>
<dbReference type="InterPro" id="IPR001387">
    <property type="entry name" value="Cro/C1-type_HTH"/>
</dbReference>
<dbReference type="Pfam" id="PF13443">
    <property type="entry name" value="HTH_26"/>
    <property type="match status" value="1"/>
</dbReference>
<dbReference type="RefSeq" id="WP_019974377.1">
    <property type="nucleotide sequence ID" value="NZ_BJXC01000043.1"/>
</dbReference>